<evidence type="ECO:0000313" key="3">
    <source>
        <dbReference type="EnsemblMetazoa" id="PPA44532.1"/>
    </source>
</evidence>
<evidence type="ECO:0000313" key="4">
    <source>
        <dbReference type="Proteomes" id="UP000005239"/>
    </source>
</evidence>
<accession>A0A454XY49</accession>
<sequence>MMARTPSSGSRSRSSSRSRSTAKKQTPSSKPKSHKKSPSKSPARTPKKTPSKSPARKASSASTSSSRSRGRPTKGTTPLATSTPKQPVKRSASASSASRSRSRPAATPAAAALRVRTHAVTATPRSYSPRPAYARNGDGAEGVARKLCGTVCAATKEVWGGFKDGATFLTRRQLTRKDRQRRNTTWKVILLLALAFFVYYTYMHKFVYYKQAYSYAQGYMDAARDFVNKKTKQ</sequence>
<accession>A0A8R1V281</accession>
<evidence type="ECO:0000256" key="1">
    <source>
        <dbReference type="SAM" id="MobiDB-lite"/>
    </source>
</evidence>
<feature type="compositionally biased region" description="Low complexity" evidence="1">
    <location>
        <begin position="90"/>
        <end position="112"/>
    </location>
</feature>
<dbReference type="AlphaFoldDB" id="A0A454XY49"/>
<feature type="transmembrane region" description="Helical" evidence="2">
    <location>
        <begin position="184"/>
        <end position="202"/>
    </location>
</feature>
<gene>
    <name evidence="3" type="primary">WBGene00282901</name>
</gene>
<reference evidence="4" key="1">
    <citation type="journal article" date="2008" name="Nat. Genet.">
        <title>The Pristionchus pacificus genome provides a unique perspective on nematode lifestyle and parasitism.</title>
        <authorList>
            <person name="Dieterich C."/>
            <person name="Clifton S.W."/>
            <person name="Schuster L.N."/>
            <person name="Chinwalla A."/>
            <person name="Delehaunty K."/>
            <person name="Dinkelacker I."/>
            <person name="Fulton L."/>
            <person name="Fulton R."/>
            <person name="Godfrey J."/>
            <person name="Minx P."/>
            <person name="Mitreva M."/>
            <person name="Roeseler W."/>
            <person name="Tian H."/>
            <person name="Witte H."/>
            <person name="Yang S.P."/>
            <person name="Wilson R.K."/>
            <person name="Sommer R.J."/>
        </authorList>
    </citation>
    <scope>NUCLEOTIDE SEQUENCE [LARGE SCALE GENOMIC DNA]</scope>
    <source>
        <strain evidence="4">PS312</strain>
    </source>
</reference>
<evidence type="ECO:0000256" key="2">
    <source>
        <dbReference type="SAM" id="Phobius"/>
    </source>
</evidence>
<dbReference type="Proteomes" id="UP000005239">
    <property type="component" value="Unassembled WGS sequence"/>
</dbReference>
<keyword evidence="2" id="KW-0472">Membrane</keyword>
<reference evidence="3" key="2">
    <citation type="submission" date="2022-06" db="UniProtKB">
        <authorList>
            <consortium name="EnsemblMetazoa"/>
        </authorList>
    </citation>
    <scope>IDENTIFICATION</scope>
    <source>
        <strain evidence="3">PS312</strain>
    </source>
</reference>
<feature type="region of interest" description="Disordered" evidence="1">
    <location>
        <begin position="1"/>
        <end position="135"/>
    </location>
</feature>
<protein>
    <submittedName>
        <fullName evidence="3">Uncharacterized protein</fullName>
    </submittedName>
</protein>
<keyword evidence="2" id="KW-1133">Transmembrane helix</keyword>
<dbReference type="EnsemblMetazoa" id="PPA44532.1">
    <property type="protein sequence ID" value="PPA44532.1"/>
    <property type="gene ID" value="WBGene00282901"/>
</dbReference>
<name>A0A454XY49_PRIPA</name>
<keyword evidence="4" id="KW-1185">Reference proteome</keyword>
<organism evidence="3 4">
    <name type="scientific">Pristionchus pacificus</name>
    <name type="common">Parasitic nematode worm</name>
    <dbReference type="NCBI Taxonomy" id="54126"/>
    <lineage>
        <taxon>Eukaryota</taxon>
        <taxon>Metazoa</taxon>
        <taxon>Ecdysozoa</taxon>
        <taxon>Nematoda</taxon>
        <taxon>Chromadorea</taxon>
        <taxon>Rhabditida</taxon>
        <taxon>Rhabditina</taxon>
        <taxon>Diplogasteromorpha</taxon>
        <taxon>Diplogasteroidea</taxon>
        <taxon>Neodiplogasteridae</taxon>
        <taxon>Pristionchus</taxon>
    </lineage>
</organism>
<proteinExistence type="predicted"/>
<feature type="compositionally biased region" description="Low complexity" evidence="1">
    <location>
        <begin position="51"/>
        <end position="78"/>
    </location>
</feature>
<keyword evidence="2" id="KW-0812">Transmembrane</keyword>